<keyword evidence="3" id="KW-1185">Reference proteome</keyword>
<evidence type="ECO:0000313" key="3">
    <source>
        <dbReference type="Proteomes" id="UP000530234"/>
    </source>
</evidence>
<feature type="transmembrane region" description="Helical" evidence="1">
    <location>
        <begin position="35"/>
        <end position="51"/>
    </location>
</feature>
<dbReference type="EMBL" id="VKHS01000088">
    <property type="protein sequence ID" value="MBB0229138.1"/>
    <property type="molecule type" value="Genomic_DNA"/>
</dbReference>
<keyword evidence="1" id="KW-1133">Transmembrane helix</keyword>
<organism evidence="2 3">
    <name type="scientific">Streptomyces calidiresistens</name>
    <dbReference type="NCBI Taxonomy" id="1485586"/>
    <lineage>
        <taxon>Bacteria</taxon>
        <taxon>Bacillati</taxon>
        <taxon>Actinomycetota</taxon>
        <taxon>Actinomycetes</taxon>
        <taxon>Kitasatosporales</taxon>
        <taxon>Streptomycetaceae</taxon>
        <taxon>Streptomyces</taxon>
    </lineage>
</organism>
<dbReference type="AlphaFoldDB" id="A0A7W3T1J2"/>
<evidence type="ECO:0000256" key="1">
    <source>
        <dbReference type="SAM" id="Phobius"/>
    </source>
</evidence>
<comment type="caution">
    <text evidence="2">The sequence shown here is derived from an EMBL/GenBank/DDBJ whole genome shotgun (WGS) entry which is preliminary data.</text>
</comment>
<gene>
    <name evidence="2" type="ORF">FOE67_06320</name>
</gene>
<evidence type="ECO:0000313" key="2">
    <source>
        <dbReference type="EMBL" id="MBB0229138.1"/>
    </source>
</evidence>
<dbReference type="Proteomes" id="UP000530234">
    <property type="component" value="Unassembled WGS sequence"/>
</dbReference>
<reference evidence="3" key="1">
    <citation type="submission" date="2019-10" db="EMBL/GenBank/DDBJ databases">
        <title>Streptomyces sp. nov., a novel actinobacterium isolated from alkaline environment.</title>
        <authorList>
            <person name="Golinska P."/>
        </authorList>
    </citation>
    <scope>NUCLEOTIDE SEQUENCE [LARGE SCALE GENOMIC DNA]</scope>
    <source>
        <strain evidence="3">DSM 42108</strain>
    </source>
</reference>
<name>A0A7W3T1J2_9ACTN</name>
<accession>A0A7W3T1J2</accession>
<proteinExistence type="predicted"/>
<feature type="transmembrane region" description="Helical" evidence="1">
    <location>
        <begin position="6"/>
        <end position="28"/>
    </location>
</feature>
<protein>
    <submittedName>
        <fullName evidence="2">Uncharacterized protein</fullName>
    </submittedName>
</protein>
<sequence length="57" mass="6406">MNDLIEALVLLYSFLAFLSGAGGLLFLYRRELRALVTRLLTLFLGLALLLTDLPEDH</sequence>
<keyword evidence="1" id="KW-0472">Membrane</keyword>
<dbReference type="RefSeq" id="WP_182661336.1">
    <property type="nucleotide sequence ID" value="NZ_VKHS01000088.1"/>
</dbReference>
<keyword evidence="1" id="KW-0812">Transmembrane</keyword>